<keyword evidence="2 6" id="KW-0645">Protease</keyword>
<evidence type="ECO:0000256" key="1">
    <source>
        <dbReference type="ARBA" id="ARBA00010541"/>
    </source>
</evidence>
<dbReference type="RefSeq" id="WP_156625692.1">
    <property type="nucleotide sequence ID" value="NZ_CACRTO010000010.1"/>
</dbReference>
<dbReference type="PRINTS" id="PR00834">
    <property type="entry name" value="PROTEASES2C"/>
</dbReference>
<dbReference type="SUPFAM" id="SSF50156">
    <property type="entry name" value="PDZ domain-like"/>
    <property type="match status" value="1"/>
</dbReference>
<dbReference type="Pfam" id="PF13365">
    <property type="entry name" value="Trypsin_2"/>
    <property type="match status" value="1"/>
</dbReference>
<comment type="similarity">
    <text evidence="1">Belongs to the peptidase S1C family.</text>
</comment>
<feature type="domain" description="PDZ" evidence="5">
    <location>
        <begin position="267"/>
        <end position="342"/>
    </location>
</feature>
<dbReference type="InterPro" id="IPR009003">
    <property type="entry name" value="Peptidase_S1_PA"/>
</dbReference>
<gene>
    <name evidence="6" type="primary">mucD</name>
    <name evidence="6" type="ORF">CTLFYP3_01167</name>
</gene>
<dbReference type="Pfam" id="PF13180">
    <property type="entry name" value="PDZ_2"/>
    <property type="match status" value="1"/>
</dbReference>
<keyword evidence="4" id="KW-0812">Transmembrane</keyword>
<dbReference type="EMBL" id="CACRTO010000010">
    <property type="protein sequence ID" value="VYT98223.1"/>
    <property type="molecule type" value="Genomic_DNA"/>
</dbReference>
<evidence type="ECO:0000256" key="3">
    <source>
        <dbReference type="ARBA" id="ARBA00022801"/>
    </source>
</evidence>
<dbReference type="InterPro" id="IPR001940">
    <property type="entry name" value="Peptidase_S1C"/>
</dbReference>
<evidence type="ECO:0000256" key="4">
    <source>
        <dbReference type="SAM" id="Phobius"/>
    </source>
</evidence>
<name>A0A6N3B4Z9_9CLOT</name>
<dbReference type="Gene3D" id="2.30.42.10">
    <property type="match status" value="1"/>
</dbReference>
<feature type="transmembrane region" description="Helical" evidence="4">
    <location>
        <begin position="32"/>
        <end position="57"/>
    </location>
</feature>
<protein>
    <submittedName>
        <fullName evidence="6">Putative periplasmic serine endoprotease DegP-like</fullName>
        <ecNumber evidence="6">3.4.21.107</ecNumber>
    </submittedName>
</protein>
<dbReference type="AlphaFoldDB" id="A0A6N3B4Z9"/>
<organism evidence="6">
    <name type="scientific">Clostridium tertium</name>
    <dbReference type="NCBI Taxonomy" id="1559"/>
    <lineage>
        <taxon>Bacteria</taxon>
        <taxon>Bacillati</taxon>
        <taxon>Bacillota</taxon>
        <taxon>Clostridia</taxon>
        <taxon>Eubacteriales</taxon>
        <taxon>Clostridiaceae</taxon>
        <taxon>Clostridium</taxon>
    </lineage>
</organism>
<accession>A0A6N3B4Z9</accession>
<dbReference type="GO" id="GO:0042597">
    <property type="term" value="C:periplasmic space"/>
    <property type="evidence" value="ECO:0007669"/>
    <property type="project" value="TreeGrafter"/>
</dbReference>
<proteinExistence type="inferred from homology"/>
<dbReference type="PANTHER" id="PTHR22939">
    <property type="entry name" value="SERINE PROTEASE FAMILY S1C HTRA-RELATED"/>
    <property type="match status" value="1"/>
</dbReference>
<keyword evidence="4" id="KW-0472">Membrane</keyword>
<dbReference type="SMART" id="SM00228">
    <property type="entry name" value="PDZ"/>
    <property type="match status" value="1"/>
</dbReference>
<reference evidence="6" key="1">
    <citation type="submission" date="2019-11" db="EMBL/GenBank/DDBJ databases">
        <authorList>
            <person name="Feng L."/>
        </authorList>
    </citation>
    <scope>NUCLEOTIDE SEQUENCE</scope>
    <source>
        <strain evidence="6">CTertiumLFYP3</strain>
    </source>
</reference>
<dbReference type="InterPro" id="IPR036034">
    <property type="entry name" value="PDZ_sf"/>
</dbReference>
<dbReference type="Gene3D" id="2.40.10.120">
    <property type="match status" value="1"/>
</dbReference>
<dbReference type="EC" id="3.4.21.107" evidence="6"/>
<dbReference type="InterPro" id="IPR001478">
    <property type="entry name" value="PDZ"/>
</dbReference>
<keyword evidence="4" id="KW-1133">Transmembrane helix</keyword>
<dbReference type="GO" id="GO:0006515">
    <property type="term" value="P:protein quality control for misfolded or incompletely synthesized proteins"/>
    <property type="evidence" value="ECO:0007669"/>
    <property type="project" value="TreeGrafter"/>
</dbReference>
<dbReference type="PROSITE" id="PS50106">
    <property type="entry name" value="PDZ"/>
    <property type="match status" value="1"/>
</dbReference>
<dbReference type="PANTHER" id="PTHR22939:SF129">
    <property type="entry name" value="SERINE PROTEASE HTRA2, MITOCHONDRIAL"/>
    <property type="match status" value="1"/>
</dbReference>
<evidence type="ECO:0000259" key="5">
    <source>
        <dbReference type="PROSITE" id="PS50106"/>
    </source>
</evidence>
<dbReference type="SUPFAM" id="SSF50494">
    <property type="entry name" value="Trypsin-like serine proteases"/>
    <property type="match status" value="1"/>
</dbReference>
<dbReference type="GO" id="GO:0004252">
    <property type="term" value="F:serine-type endopeptidase activity"/>
    <property type="evidence" value="ECO:0007669"/>
    <property type="project" value="InterPro"/>
</dbReference>
<sequence length="379" mass="42437">MKGNDNMNRNEDLYDNNFPSIRFKRKRTKYNIILFFKSISVFLIAGLFGALFSMILVDLKYSNLDKALKDSNDIIFDYTTLINDVKESLVTIASDKNYLSENRYIEGNATGVIVESNGRIATSYSKVKDMKDIYVKVPGIGVEPIKANIIVSNEDIDIAIIQIAYNGSLKPIKFASKENSGVGQRIALISNSTGSDYIDNIIPGIITSRNRSLKVNKNEYNLIELNTPITEINTGGLICNLNGELIGLASEKLNKQVDRKDMYYIADFTLLKDMESSSNKIKDILGITEGGFIEDKSLNNVIGMYVARIRKDSSAYRAGLRPTDIILEIDGYSINEINEVYRILDEKSNNDILNCKVLRAGKLVELQIQLDDIKKMATG</sequence>
<evidence type="ECO:0000256" key="2">
    <source>
        <dbReference type="ARBA" id="ARBA00022670"/>
    </source>
</evidence>
<keyword evidence="3 6" id="KW-0378">Hydrolase</keyword>
<evidence type="ECO:0000313" key="6">
    <source>
        <dbReference type="EMBL" id="VYT98223.1"/>
    </source>
</evidence>